<feature type="transmembrane region" description="Helical" evidence="9">
    <location>
        <begin position="352"/>
        <end position="373"/>
    </location>
</feature>
<feature type="transmembrane region" description="Helical" evidence="9">
    <location>
        <begin position="443"/>
        <end position="474"/>
    </location>
</feature>
<feature type="transmembrane region" description="Helical" evidence="9">
    <location>
        <begin position="77"/>
        <end position="100"/>
    </location>
</feature>
<evidence type="ECO:0000313" key="10">
    <source>
        <dbReference type="EMBL" id="CAG2209792.1"/>
    </source>
</evidence>
<dbReference type="InterPro" id="IPR037272">
    <property type="entry name" value="SNS_sf"/>
</dbReference>
<feature type="transmembrane region" description="Helical" evidence="9">
    <location>
        <begin position="121"/>
        <end position="149"/>
    </location>
</feature>
<evidence type="ECO:0000256" key="5">
    <source>
        <dbReference type="ARBA" id="ARBA00022989"/>
    </source>
</evidence>
<feature type="transmembrane region" description="Helical" evidence="9">
    <location>
        <begin position="295"/>
        <end position="317"/>
    </location>
</feature>
<keyword evidence="11" id="KW-1185">Reference proteome</keyword>
<keyword evidence="8" id="KW-0479">Metal-binding</keyword>
<feature type="binding site" evidence="8">
    <location>
        <position position="457"/>
    </location>
    <ligand>
        <name>Na(+)</name>
        <dbReference type="ChEBI" id="CHEBI:29101"/>
        <label>1</label>
    </ligand>
</feature>
<dbReference type="InterPro" id="IPR000175">
    <property type="entry name" value="Na/ntran_symport"/>
</dbReference>
<dbReference type="PRINTS" id="PR00176">
    <property type="entry name" value="NANEUSMPORT"/>
</dbReference>
<name>A0A8S3RNJ0_MYTED</name>
<evidence type="ECO:0000256" key="8">
    <source>
        <dbReference type="PIRSR" id="PIRSR600175-1"/>
    </source>
</evidence>
<feature type="transmembrane region" description="Helical" evidence="9">
    <location>
        <begin position="385"/>
        <end position="406"/>
    </location>
</feature>
<gene>
    <name evidence="10" type="ORF">MEDL_23916</name>
</gene>
<accession>A0A8S3RNJ0</accession>
<comment type="subcellular location">
    <subcellularLocation>
        <location evidence="1">Membrane</location>
        <topology evidence="1">Multi-pass membrane protein</topology>
    </subcellularLocation>
</comment>
<keyword evidence="6 9" id="KW-0472">Membrane</keyword>
<proteinExistence type="inferred from homology"/>
<feature type="transmembrane region" description="Helical" evidence="9">
    <location>
        <begin position="486"/>
        <end position="516"/>
    </location>
</feature>
<evidence type="ECO:0000256" key="9">
    <source>
        <dbReference type="SAM" id="Phobius"/>
    </source>
</evidence>
<dbReference type="GO" id="GO:0005886">
    <property type="term" value="C:plasma membrane"/>
    <property type="evidence" value="ECO:0007669"/>
    <property type="project" value="TreeGrafter"/>
</dbReference>
<dbReference type="Pfam" id="PF00209">
    <property type="entry name" value="SNF"/>
    <property type="match status" value="2"/>
</dbReference>
<dbReference type="EMBL" id="CAJPWZ010001214">
    <property type="protein sequence ID" value="CAG2209792.1"/>
    <property type="molecule type" value="Genomic_DNA"/>
</dbReference>
<feature type="transmembrane region" description="Helical" evidence="9">
    <location>
        <begin position="600"/>
        <end position="620"/>
    </location>
</feature>
<feature type="binding site" evidence="8">
    <location>
        <position position="55"/>
    </location>
    <ligand>
        <name>Na(+)</name>
        <dbReference type="ChEBI" id="CHEBI:29101"/>
        <label>1</label>
    </ligand>
</feature>
<dbReference type="Proteomes" id="UP000683360">
    <property type="component" value="Unassembled WGS sequence"/>
</dbReference>
<comment type="caution">
    <text evidence="10">The sequence shown here is derived from an EMBL/GenBank/DDBJ whole genome shotgun (WGS) entry which is preliminary data.</text>
</comment>
<comment type="similarity">
    <text evidence="2">Belongs to the sodium:neurotransmitter symporter (SNF) (TC 2.A.22) family.</text>
</comment>
<evidence type="ECO:0000256" key="7">
    <source>
        <dbReference type="ARBA" id="ARBA00023180"/>
    </source>
</evidence>
<dbReference type="GO" id="GO:0046872">
    <property type="term" value="F:metal ion binding"/>
    <property type="evidence" value="ECO:0007669"/>
    <property type="project" value="UniProtKB-KW"/>
</dbReference>
<keyword evidence="5 9" id="KW-1133">Transmembrane helix</keyword>
<protein>
    <submittedName>
        <fullName evidence="10">SLC6A8</fullName>
    </submittedName>
</protein>
<dbReference type="GO" id="GO:0015179">
    <property type="term" value="F:L-amino acid transmembrane transporter activity"/>
    <property type="evidence" value="ECO:0007669"/>
    <property type="project" value="TreeGrafter"/>
</dbReference>
<feature type="transmembrane region" description="Helical" evidence="9">
    <location>
        <begin position="562"/>
        <end position="580"/>
    </location>
</feature>
<dbReference type="GO" id="GO:0089718">
    <property type="term" value="P:amino acid import across plasma membrane"/>
    <property type="evidence" value="ECO:0007669"/>
    <property type="project" value="TreeGrafter"/>
</dbReference>
<organism evidence="10 11">
    <name type="scientific">Mytilus edulis</name>
    <name type="common">Blue mussel</name>
    <dbReference type="NCBI Taxonomy" id="6550"/>
    <lineage>
        <taxon>Eukaryota</taxon>
        <taxon>Metazoa</taxon>
        <taxon>Spiralia</taxon>
        <taxon>Lophotrochozoa</taxon>
        <taxon>Mollusca</taxon>
        <taxon>Bivalvia</taxon>
        <taxon>Autobranchia</taxon>
        <taxon>Pteriomorphia</taxon>
        <taxon>Mytilida</taxon>
        <taxon>Mytiloidea</taxon>
        <taxon>Mytilidae</taxon>
        <taxon>Mytilinae</taxon>
        <taxon>Mytilus</taxon>
    </lineage>
</organism>
<dbReference type="PANTHER" id="PTHR11616:SF321">
    <property type="entry name" value="SODIUM-DEPENDENT NUTRIENT AMINO ACID TRANSPORTER 1-RELATED"/>
    <property type="match status" value="1"/>
</dbReference>
<dbReference type="AlphaFoldDB" id="A0A8S3RNJ0"/>
<feature type="binding site" evidence="8">
    <location>
        <position position="356"/>
    </location>
    <ligand>
        <name>Na(+)</name>
        <dbReference type="ChEBI" id="CHEBI:29101"/>
        <label>1</label>
    </ligand>
</feature>
<keyword evidence="3" id="KW-0813">Transport</keyword>
<dbReference type="PANTHER" id="PTHR11616">
    <property type="entry name" value="SODIUM/CHLORIDE DEPENDENT TRANSPORTER"/>
    <property type="match status" value="1"/>
</dbReference>
<dbReference type="OrthoDB" id="6065466at2759"/>
<keyword evidence="4 9" id="KW-0812">Transmembrane</keyword>
<keyword evidence="7" id="KW-0325">Glycoprotein</keyword>
<evidence type="ECO:0000256" key="1">
    <source>
        <dbReference type="ARBA" id="ARBA00004141"/>
    </source>
</evidence>
<reference evidence="10" key="1">
    <citation type="submission" date="2021-03" db="EMBL/GenBank/DDBJ databases">
        <authorList>
            <person name="Bekaert M."/>
        </authorList>
    </citation>
    <scope>NUCLEOTIDE SEQUENCE</scope>
</reference>
<sequence>MEANCIGDSIDLDDDSMIEIPSTVDRGENPETASARLDEHIGWDRKIEYLLACCGFVTSFETIVKFPYLSLKYGGGVFFVVYLVLMLVFGFPLLYLEMILGQYARGGPITAWGVLPLMKGIGVCMVCVSGAMSFCFNTTTVWSFFMFFISICSDQSWNCTYQGCSHNTSIYLVNSTDSTDPSLQHSTYFYNSVLNISNMRVWVISSGVQGRLILCSPNHFVIIRGPQSIGKVKLNISNGQRVWVMSSGDNSGIDPVLDRSLFLSLESTLLSSEVHSPRKVSIKHIKWYREFGRCWRLLLTVYISFPIPMTFLITILVRTCFEEGAVTGIKVFLNLNWEALGKLQIWVDAGQLMVTSLGIGTGCITLMSGYSHFHSHCFRNALLTTLAHLFGMVFAGFTLFSLVGVYNEKTGQKLSDTLNITAIDLGFVIVPSVLYGFTSPKLWLGLLFISLALIGLDTHAVHLQNVVSALLHLLPEKYRFRWKFKYIMAGSVCLLISLLSIITVTQAGLYISFYWMHSVTKFSLFFITLCECMLLAWVYGAQRVWNNIADMTGSTDSPWWKITWQFLTPAVILTLIILTIMTDSVLQYKLYEYPSLTKQISWCITFIPLLPLLYAAVLCYRNDFSSFRQKYKDLTKTPTDWGPGPLGNQEPGTEPPDYVICTPDIFRPETGLALLTANLYIPNLKGLIDLEVG</sequence>
<evidence type="ECO:0000256" key="4">
    <source>
        <dbReference type="ARBA" id="ARBA00022692"/>
    </source>
</evidence>
<evidence type="ECO:0000313" key="11">
    <source>
        <dbReference type="Proteomes" id="UP000683360"/>
    </source>
</evidence>
<evidence type="ECO:0000256" key="2">
    <source>
        <dbReference type="ARBA" id="ARBA00006459"/>
    </source>
</evidence>
<evidence type="ECO:0000256" key="6">
    <source>
        <dbReference type="ARBA" id="ARBA00023136"/>
    </source>
</evidence>
<evidence type="ECO:0000256" key="3">
    <source>
        <dbReference type="ARBA" id="ARBA00022448"/>
    </source>
</evidence>
<feature type="transmembrane region" description="Helical" evidence="9">
    <location>
        <begin position="522"/>
        <end position="541"/>
    </location>
</feature>
<dbReference type="GO" id="GO:0005283">
    <property type="term" value="F:amino acid:sodium symporter activity"/>
    <property type="evidence" value="ECO:0007669"/>
    <property type="project" value="TreeGrafter"/>
</dbReference>
<keyword evidence="8" id="KW-0915">Sodium</keyword>
<dbReference type="PROSITE" id="PS50267">
    <property type="entry name" value="NA_NEUROTRAN_SYMP_3"/>
    <property type="match status" value="1"/>
</dbReference>
<dbReference type="SUPFAM" id="SSF161070">
    <property type="entry name" value="SNF-like"/>
    <property type="match status" value="2"/>
</dbReference>